<dbReference type="InterPro" id="IPR009739">
    <property type="entry name" value="LprI-like_N"/>
</dbReference>
<dbReference type="AlphaFoldDB" id="A0AAE3HH82"/>
<feature type="region of interest" description="Disordered" evidence="1">
    <location>
        <begin position="26"/>
        <end position="82"/>
    </location>
</feature>
<protein>
    <submittedName>
        <fullName evidence="4">Lysozyme inhibitor LprI family protein</fullName>
    </submittedName>
</protein>
<feature type="domain" description="Lysozyme inhibitor LprI-like N-terminal" evidence="3">
    <location>
        <begin position="106"/>
        <end position="197"/>
    </location>
</feature>
<organism evidence="4 5">
    <name type="scientific">Irregularibacter muris</name>
    <dbReference type="NCBI Taxonomy" id="1796619"/>
    <lineage>
        <taxon>Bacteria</taxon>
        <taxon>Bacillati</taxon>
        <taxon>Bacillota</taxon>
        <taxon>Clostridia</taxon>
        <taxon>Eubacteriales</taxon>
        <taxon>Eubacteriaceae</taxon>
        <taxon>Irregularibacter</taxon>
    </lineage>
</organism>
<feature type="compositionally biased region" description="Polar residues" evidence="1">
    <location>
        <begin position="33"/>
        <end position="44"/>
    </location>
</feature>
<evidence type="ECO:0000259" key="3">
    <source>
        <dbReference type="Pfam" id="PF07007"/>
    </source>
</evidence>
<dbReference type="Proteomes" id="UP001205748">
    <property type="component" value="Unassembled WGS sequence"/>
</dbReference>
<feature type="signal peptide" evidence="2">
    <location>
        <begin position="1"/>
        <end position="21"/>
    </location>
</feature>
<comment type="caution">
    <text evidence="4">The sequence shown here is derived from an EMBL/GenBank/DDBJ whole genome shotgun (WGS) entry which is preliminary data.</text>
</comment>
<sequence length="204" mass="23131">MKNKKIVFLIVIALSILTLVACTKDSKKDQESASETGENQQVEDNLNKDDDTGKTALPDGESDEKANENVSESNTPNSITKVKGRKEFLTRLDDIQEELDTLPEKKDSDAGATNAMRSFYGKSYDMYDEALNDIYALLKKQLSSETMKNLKTEQIKWIEQKEALADQEASQYKGGTFEFVAYHSSLYQSTKDRCYELVNKYMTE</sequence>
<evidence type="ECO:0000313" key="5">
    <source>
        <dbReference type="Proteomes" id="UP001205748"/>
    </source>
</evidence>
<dbReference type="PANTHER" id="PTHR39176:SF1">
    <property type="entry name" value="PERIPLASMIC PROTEIN"/>
    <property type="match status" value="1"/>
</dbReference>
<dbReference type="EMBL" id="JANKAS010000004">
    <property type="protein sequence ID" value="MCR1898523.1"/>
    <property type="molecule type" value="Genomic_DNA"/>
</dbReference>
<dbReference type="Gene3D" id="1.20.1270.180">
    <property type="match status" value="1"/>
</dbReference>
<feature type="compositionally biased region" description="Polar residues" evidence="1">
    <location>
        <begin position="68"/>
        <end position="80"/>
    </location>
</feature>
<keyword evidence="5" id="KW-1185">Reference proteome</keyword>
<evidence type="ECO:0000256" key="2">
    <source>
        <dbReference type="SAM" id="SignalP"/>
    </source>
</evidence>
<name>A0AAE3HH82_9FIRM</name>
<dbReference type="Pfam" id="PF07007">
    <property type="entry name" value="LprI"/>
    <property type="match status" value="1"/>
</dbReference>
<evidence type="ECO:0000313" key="4">
    <source>
        <dbReference type="EMBL" id="MCR1898523.1"/>
    </source>
</evidence>
<keyword evidence="2" id="KW-0732">Signal</keyword>
<gene>
    <name evidence="4" type="ORF">NSA47_05900</name>
</gene>
<dbReference type="RefSeq" id="WP_257529997.1">
    <property type="nucleotide sequence ID" value="NZ_JANKAS010000004.1"/>
</dbReference>
<dbReference type="PROSITE" id="PS51257">
    <property type="entry name" value="PROKAR_LIPOPROTEIN"/>
    <property type="match status" value="1"/>
</dbReference>
<proteinExistence type="predicted"/>
<feature type="chain" id="PRO_5042060558" evidence="2">
    <location>
        <begin position="22"/>
        <end position="204"/>
    </location>
</feature>
<reference evidence="4" key="1">
    <citation type="submission" date="2022-07" db="EMBL/GenBank/DDBJ databases">
        <title>Enhanced cultured diversity of the mouse gut microbiota enables custom-made synthetic communities.</title>
        <authorList>
            <person name="Afrizal A."/>
        </authorList>
    </citation>
    <scope>NUCLEOTIDE SEQUENCE</scope>
    <source>
        <strain evidence="4">DSM 28593</strain>
    </source>
</reference>
<accession>A0AAE3HH82</accession>
<evidence type="ECO:0000256" key="1">
    <source>
        <dbReference type="SAM" id="MobiDB-lite"/>
    </source>
</evidence>
<dbReference type="PANTHER" id="PTHR39176">
    <property type="entry name" value="PERIPLASMIC PROTEIN-RELATED"/>
    <property type="match status" value="1"/>
</dbReference>